<dbReference type="InterPro" id="IPR051040">
    <property type="entry name" value="COX23"/>
</dbReference>
<evidence type="ECO:0000256" key="1">
    <source>
        <dbReference type="ARBA" id="ARBA00004569"/>
    </source>
</evidence>
<dbReference type="SUPFAM" id="SSF47072">
    <property type="entry name" value="Cysteine alpha-hairpin motif"/>
    <property type="match status" value="1"/>
</dbReference>
<organism evidence="5 6">
    <name type="scientific">Plasmodiophora brassicae</name>
    <name type="common">Clubroot disease agent</name>
    <dbReference type="NCBI Taxonomy" id="37360"/>
    <lineage>
        <taxon>Eukaryota</taxon>
        <taxon>Sar</taxon>
        <taxon>Rhizaria</taxon>
        <taxon>Endomyxa</taxon>
        <taxon>Phytomyxea</taxon>
        <taxon>Plasmodiophorida</taxon>
        <taxon>Plasmodiophoridae</taxon>
        <taxon>Plasmodiophora</taxon>
    </lineage>
</organism>
<dbReference type="EMBL" id="CDSF01000078">
    <property type="protein sequence ID" value="CEO97139.1"/>
    <property type="molecule type" value="Genomic_DNA"/>
</dbReference>
<name>A0A0G4IPS9_PLABS</name>
<dbReference type="PROSITE" id="PS51808">
    <property type="entry name" value="CHCH"/>
    <property type="match status" value="1"/>
</dbReference>
<dbReference type="Gene3D" id="1.10.287.1130">
    <property type="entry name" value="CytochromE C oxidase copper chaperone"/>
    <property type="match status" value="1"/>
</dbReference>
<dbReference type="InterPro" id="IPR010625">
    <property type="entry name" value="CHCH"/>
</dbReference>
<evidence type="ECO:0000313" key="5">
    <source>
        <dbReference type="EMBL" id="CEO97139.1"/>
    </source>
</evidence>
<protein>
    <recommendedName>
        <fullName evidence="4">CHCH domain-containing protein</fullName>
    </recommendedName>
</protein>
<dbReference type="OrthoDB" id="9971592at2759"/>
<dbReference type="PANTHER" id="PTHR46811:SF1">
    <property type="entry name" value="COILED-COIL-HELIX-COILED-COIL-HELIX DOMAIN-CONTAINING PROTEIN 7"/>
    <property type="match status" value="1"/>
</dbReference>
<keyword evidence="3" id="KW-1015">Disulfide bond</keyword>
<evidence type="ECO:0000256" key="2">
    <source>
        <dbReference type="ARBA" id="ARBA00023128"/>
    </source>
</evidence>
<gene>
    <name evidence="5" type="ORF">PBRA_005743</name>
</gene>
<proteinExistence type="predicted"/>
<dbReference type="Pfam" id="PF06747">
    <property type="entry name" value="CHCH"/>
    <property type="match status" value="1"/>
</dbReference>
<accession>A0A0G4IPS9</accession>
<dbReference type="InterPro" id="IPR009069">
    <property type="entry name" value="Cys_alpha_HP_mot_SF"/>
</dbReference>
<feature type="domain" description="CHCH" evidence="4">
    <location>
        <begin position="10"/>
        <end position="43"/>
    </location>
</feature>
<keyword evidence="6" id="KW-1185">Reference proteome</keyword>
<dbReference type="GO" id="GO:0005758">
    <property type="term" value="C:mitochondrial intermembrane space"/>
    <property type="evidence" value="ECO:0007669"/>
    <property type="project" value="UniProtKB-SubCell"/>
</dbReference>
<evidence type="ECO:0000313" key="6">
    <source>
        <dbReference type="Proteomes" id="UP000039324"/>
    </source>
</evidence>
<dbReference type="AlphaFoldDB" id="A0A0G4IPS9"/>
<dbReference type="PANTHER" id="PTHR46811">
    <property type="entry name" value="COILED-COIL-HELIX-COILED-COIL-HELIX DOMAIN-CONTAINING PROTEIN 7"/>
    <property type="match status" value="1"/>
</dbReference>
<dbReference type="Proteomes" id="UP000039324">
    <property type="component" value="Unassembled WGS sequence"/>
</dbReference>
<comment type="subcellular location">
    <subcellularLocation>
        <location evidence="1">Mitochondrion intermembrane space</location>
    </subcellularLocation>
</comment>
<evidence type="ECO:0000259" key="4">
    <source>
        <dbReference type="Pfam" id="PF06747"/>
    </source>
</evidence>
<reference evidence="5 6" key="1">
    <citation type="submission" date="2015-02" db="EMBL/GenBank/DDBJ databases">
        <authorList>
            <person name="Chooi Y.-H."/>
        </authorList>
    </citation>
    <scope>NUCLEOTIDE SEQUENCE [LARGE SCALE GENOMIC DNA]</scope>
    <source>
        <strain evidence="5">E3</strain>
    </source>
</reference>
<keyword evidence="2" id="KW-0496">Mitochondrion</keyword>
<evidence type="ECO:0000256" key="3">
    <source>
        <dbReference type="ARBA" id="ARBA00023157"/>
    </source>
</evidence>
<sequence>MSSWRKDNPCAALADASYACIEKNDGDKSACDAHFQAYKACVKAETERRRRERLAANST</sequence>
<dbReference type="GO" id="GO:0033108">
    <property type="term" value="P:mitochondrial respiratory chain complex assembly"/>
    <property type="evidence" value="ECO:0007669"/>
    <property type="project" value="TreeGrafter"/>
</dbReference>